<reference evidence="8 9" key="1">
    <citation type="journal article" date="2019" name="Mol. Biol. Evol.">
        <title>Blast fungal genomes show frequent chromosomal changes, gene gains and losses, and effector gene turnover.</title>
        <authorList>
            <person name="Gomez Luciano L.B."/>
            <person name="Jason Tsai I."/>
            <person name="Chuma I."/>
            <person name="Tosa Y."/>
            <person name="Chen Y.H."/>
            <person name="Li J.Y."/>
            <person name="Li M.Y."/>
            <person name="Jade Lu M.Y."/>
            <person name="Nakayashiki H."/>
            <person name="Li W.H."/>
        </authorList>
    </citation>
    <scope>NUCLEOTIDE SEQUENCE [LARGE SCALE GENOMIC DNA]</scope>
    <source>
        <strain evidence="8">MZ5-1-6</strain>
    </source>
</reference>
<feature type="transmembrane region" description="Helical" evidence="6">
    <location>
        <begin position="132"/>
        <end position="153"/>
    </location>
</feature>
<organism evidence="8 9">
    <name type="scientific">Pyricularia oryzae</name>
    <name type="common">Rice blast fungus</name>
    <name type="synonym">Magnaporthe oryzae</name>
    <dbReference type="NCBI Taxonomy" id="318829"/>
    <lineage>
        <taxon>Eukaryota</taxon>
        <taxon>Fungi</taxon>
        <taxon>Dikarya</taxon>
        <taxon>Ascomycota</taxon>
        <taxon>Pezizomycotina</taxon>
        <taxon>Sordariomycetes</taxon>
        <taxon>Sordariomycetidae</taxon>
        <taxon>Magnaporthales</taxon>
        <taxon>Pyriculariaceae</taxon>
        <taxon>Pyricularia</taxon>
    </lineage>
</organism>
<keyword evidence="4 6" id="KW-0472">Membrane</keyword>
<proteinExistence type="predicted"/>
<dbReference type="InterPro" id="IPR036259">
    <property type="entry name" value="MFS_trans_sf"/>
</dbReference>
<dbReference type="PRINTS" id="PR01036">
    <property type="entry name" value="TCRTETB"/>
</dbReference>
<evidence type="ECO:0000256" key="3">
    <source>
        <dbReference type="ARBA" id="ARBA00022989"/>
    </source>
</evidence>
<evidence type="ECO:0000256" key="6">
    <source>
        <dbReference type="SAM" id="Phobius"/>
    </source>
</evidence>
<dbReference type="Gene3D" id="1.20.1250.20">
    <property type="entry name" value="MFS general substrate transporter like domains"/>
    <property type="match status" value="1"/>
</dbReference>
<dbReference type="GO" id="GO:0005886">
    <property type="term" value="C:plasma membrane"/>
    <property type="evidence" value="ECO:0007669"/>
    <property type="project" value="TreeGrafter"/>
</dbReference>
<evidence type="ECO:0000256" key="5">
    <source>
        <dbReference type="SAM" id="MobiDB-lite"/>
    </source>
</evidence>
<dbReference type="Proteomes" id="UP000294847">
    <property type="component" value="Chromosome 7"/>
</dbReference>
<feature type="transmembrane region" description="Helical" evidence="6">
    <location>
        <begin position="262"/>
        <end position="282"/>
    </location>
</feature>
<evidence type="ECO:0000313" key="8">
    <source>
        <dbReference type="EMBL" id="QBZ66079.1"/>
    </source>
</evidence>
<dbReference type="EMBL" id="CP034210">
    <property type="protein sequence ID" value="QBZ66079.1"/>
    <property type="molecule type" value="Genomic_DNA"/>
</dbReference>
<feature type="transmembrane region" description="Helical" evidence="6">
    <location>
        <begin position="294"/>
        <end position="314"/>
    </location>
</feature>
<feature type="transmembrane region" description="Helical" evidence="6">
    <location>
        <begin position="104"/>
        <end position="125"/>
    </location>
</feature>
<feature type="transmembrane region" description="Helical" evidence="6">
    <location>
        <begin position="159"/>
        <end position="179"/>
    </location>
</feature>
<name>A0A4P7NUH2_PYROR</name>
<evidence type="ECO:0000313" key="9">
    <source>
        <dbReference type="Proteomes" id="UP000294847"/>
    </source>
</evidence>
<gene>
    <name evidence="8" type="ORF">PoMZ_13049</name>
</gene>
<keyword evidence="2 6" id="KW-0812">Transmembrane</keyword>
<dbReference type="SUPFAM" id="SSF103473">
    <property type="entry name" value="MFS general substrate transporter"/>
    <property type="match status" value="1"/>
</dbReference>
<feature type="region of interest" description="Disordered" evidence="5">
    <location>
        <begin position="601"/>
        <end position="626"/>
    </location>
</feature>
<feature type="domain" description="Major facilitator superfamily (MFS) profile" evidence="7">
    <location>
        <begin position="69"/>
        <end position="568"/>
    </location>
</feature>
<sequence length="641" mass="69782">MAAMMQSPNRRRSMARQYTARSSRHLNESMEDVIRLADDFHPNRDVEQAVAHVNEPEVEKMGRPRTIIVVILLLTCLLFSLLDTTIVSTSLLETSKDLGNVEDISWIMLAYLLTYMGFSIIFAKLSDIFGRLAMLEISWLIFALFSLGCGISQTMTQLIVMRAFQGIGGAGLYSLPFICIHEVVPANKWHLMGASIACMLSVSYVLGPILGGVIPHLSSWRVLHLMNVPIAGAVAGGLFVVYPRKRHQPKTSVTDKLRQMDFVGAVLLLAASMMIVYCIQEGGSMKLPWSSPTIVTMLVISSLCWVAFWCWEASVGLRDDKVEPIFPLSLAGHRAYLACLFATFLLGFVFMTSVVVLPERSQVVDGRDVLMAGVDLLPLLAAVAVGTFASVPFTRPKNRTTLSLTIGASLMTAGCSLMTAVENMEESQAINAVYGFKVILGLGFGFCLSSTTVIANVIGRGADMAVANGAIAQARVLGSAIGLGMWTIIFNRHARSNSLLVDQRNGGLLTPQQVDMLHRAPSNALLLQGPSREEVRQIYTASFTDIMLVLAIVSSGAFAMALCTYQTNPPPVNLPSLPTTSPRPRARLPKQMTTAVTIDDYRGTRESHDRAREGNGSESDGRLDSIELGRMPTLPLAILPK</sequence>
<feature type="transmembrane region" description="Helical" evidence="6">
    <location>
        <begin position="335"/>
        <end position="357"/>
    </location>
</feature>
<feature type="transmembrane region" description="Helical" evidence="6">
    <location>
        <begin position="470"/>
        <end position="490"/>
    </location>
</feature>
<feature type="transmembrane region" description="Helical" evidence="6">
    <location>
        <begin position="222"/>
        <end position="242"/>
    </location>
</feature>
<keyword evidence="3 6" id="KW-1133">Transmembrane helix</keyword>
<feature type="transmembrane region" description="Helical" evidence="6">
    <location>
        <begin position="191"/>
        <end position="210"/>
    </location>
</feature>
<dbReference type="GO" id="GO:0022857">
    <property type="term" value="F:transmembrane transporter activity"/>
    <property type="evidence" value="ECO:0007669"/>
    <property type="project" value="InterPro"/>
</dbReference>
<feature type="transmembrane region" description="Helical" evidence="6">
    <location>
        <begin position="369"/>
        <end position="389"/>
    </location>
</feature>
<evidence type="ECO:0000256" key="4">
    <source>
        <dbReference type="ARBA" id="ARBA00023136"/>
    </source>
</evidence>
<accession>A0A4P7NUH2</accession>
<dbReference type="InterPro" id="IPR020846">
    <property type="entry name" value="MFS_dom"/>
</dbReference>
<evidence type="ECO:0000256" key="1">
    <source>
        <dbReference type="ARBA" id="ARBA00004141"/>
    </source>
</evidence>
<evidence type="ECO:0000259" key="7">
    <source>
        <dbReference type="PROSITE" id="PS50850"/>
    </source>
</evidence>
<dbReference type="InterPro" id="IPR011701">
    <property type="entry name" value="MFS"/>
</dbReference>
<feature type="transmembrane region" description="Helical" evidence="6">
    <location>
        <begin position="401"/>
        <end position="421"/>
    </location>
</feature>
<evidence type="ECO:0000256" key="2">
    <source>
        <dbReference type="ARBA" id="ARBA00022692"/>
    </source>
</evidence>
<dbReference type="PANTHER" id="PTHR23501:SF43">
    <property type="entry name" value="MULTIDRUG TRANSPORTER, PUTATIVE (AFU_ORTHOLOGUE AFUA_6G03040)-RELATED"/>
    <property type="match status" value="1"/>
</dbReference>
<protein>
    <recommendedName>
        <fullName evidence="7">Major facilitator superfamily (MFS) profile domain-containing protein</fullName>
    </recommendedName>
</protein>
<dbReference type="PROSITE" id="PS50850">
    <property type="entry name" value="MFS"/>
    <property type="match status" value="1"/>
</dbReference>
<dbReference type="Pfam" id="PF07690">
    <property type="entry name" value="MFS_1"/>
    <property type="match status" value="1"/>
</dbReference>
<dbReference type="AlphaFoldDB" id="A0A4P7NUH2"/>
<feature type="transmembrane region" description="Helical" evidence="6">
    <location>
        <begin position="433"/>
        <end position="458"/>
    </location>
</feature>
<dbReference type="PANTHER" id="PTHR23501">
    <property type="entry name" value="MAJOR FACILITATOR SUPERFAMILY"/>
    <property type="match status" value="1"/>
</dbReference>
<comment type="subcellular location">
    <subcellularLocation>
        <location evidence="1">Membrane</location>
        <topology evidence="1">Multi-pass membrane protein</topology>
    </subcellularLocation>
</comment>
<feature type="transmembrane region" description="Helical" evidence="6">
    <location>
        <begin position="67"/>
        <end position="92"/>
    </location>
</feature>